<comment type="caution">
    <text evidence="10">The sequence shown here is derived from an EMBL/GenBank/DDBJ whole genome shotgun (WGS) entry which is preliminary data.</text>
</comment>
<feature type="transmembrane region" description="Helical" evidence="7">
    <location>
        <begin position="137"/>
        <end position="155"/>
    </location>
</feature>
<evidence type="ECO:0000256" key="3">
    <source>
        <dbReference type="ARBA" id="ARBA00022741"/>
    </source>
</evidence>
<dbReference type="InterPro" id="IPR003593">
    <property type="entry name" value="AAA+_ATPase"/>
</dbReference>
<keyword evidence="3" id="KW-0547">Nucleotide-binding</keyword>
<dbReference type="SUPFAM" id="SSF52540">
    <property type="entry name" value="P-loop containing nucleoside triphosphate hydrolases"/>
    <property type="match status" value="1"/>
</dbReference>
<dbReference type="GO" id="GO:0005524">
    <property type="term" value="F:ATP binding"/>
    <property type="evidence" value="ECO:0007669"/>
    <property type="project" value="UniProtKB-KW"/>
</dbReference>
<dbReference type="PROSITE" id="PS50893">
    <property type="entry name" value="ABC_TRANSPORTER_2"/>
    <property type="match status" value="1"/>
</dbReference>
<name>A0ABW0TEG9_9BACL</name>
<reference evidence="11" key="1">
    <citation type="journal article" date="2019" name="Int. J. Syst. Evol. Microbiol.">
        <title>The Global Catalogue of Microorganisms (GCM) 10K type strain sequencing project: providing services to taxonomists for standard genome sequencing and annotation.</title>
        <authorList>
            <consortium name="The Broad Institute Genomics Platform"/>
            <consortium name="The Broad Institute Genome Sequencing Center for Infectious Disease"/>
            <person name="Wu L."/>
            <person name="Ma J."/>
        </authorList>
    </citation>
    <scope>NUCLEOTIDE SEQUENCE [LARGE SCALE GENOMIC DNA]</scope>
    <source>
        <strain evidence="11">CGMCC 4.1434</strain>
    </source>
</reference>
<feature type="transmembrane region" description="Helical" evidence="7">
    <location>
        <begin position="161"/>
        <end position="179"/>
    </location>
</feature>
<keyword evidence="4 10" id="KW-0067">ATP-binding</keyword>
<dbReference type="RefSeq" id="WP_381430339.1">
    <property type="nucleotide sequence ID" value="NZ_JBHSNO010000001.1"/>
</dbReference>
<gene>
    <name evidence="10" type="ORF">ACFPRA_02700</name>
</gene>
<evidence type="ECO:0000256" key="4">
    <source>
        <dbReference type="ARBA" id="ARBA00022840"/>
    </source>
</evidence>
<dbReference type="InterPro" id="IPR039421">
    <property type="entry name" value="Type_1_exporter"/>
</dbReference>
<evidence type="ECO:0000313" key="10">
    <source>
        <dbReference type="EMBL" id="MFC5587816.1"/>
    </source>
</evidence>
<evidence type="ECO:0000256" key="2">
    <source>
        <dbReference type="ARBA" id="ARBA00022692"/>
    </source>
</evidence>
<evidence type="ECO:0000256" key="7">
    <source>
        <dbReference type="SAM" id="Phobius"/>
    </source>
</evidence>
<dbReference type="Gene3D" id="1.20.1560.10">
    <property type="entry name" value="ABC transporter type 1, transmembrane domain"/>
    <property type="match status" value="1"/>
</dbReference>
<dbReference type="PANTHER" id="PTHR43394:SF1">
    <property type="entry name" value="ATP-BINDING CASSETTE SUB-FAMILY B MEMBER 10, MITOCHONDRIAL"/>
    <property type="match status" value="1"/>
</dbReference>
<keyword evidence="11" id="KW-1185">Reference proteome</keyword>
<keyword evidence="2 7" id="KW-0812">Transmembrane</keyword>
<proteinExistence type="predicted"/>
<dbReference type="InterPro" id="IPR011527">
    <property type="entry name" value="ABC1_TM_dom"/>
</dbReference>
<dbReference type="Gene3D" id="3.40.50.300">
    <property type="entry name" value="P-loop containing nucleotide triphosphate hydrolases"/>
    <property type="match status" value="1"/>
</dbReference>
<dbReference type="CDD" id="cd07346">
    <property type="entry name" value="ABC_6TM_exporters"/>
    <property type="match status" value="1"/>
</dbReference>
<dbReference type="InterPro" id="IPR036640">
    <property type="entry name" value="ABC1_TM_sf"/>
</dbReference>
<evidence type="ECO:0000313" key="11">
    <source>
        <dbReference type="Proteomes" id="UP001596109"/>
    </source>
</evidence>
<sequence>MNRKRHMLRWLWPFFSPHRFVLVLVFIFAIIGTALELSYPYLSKVFIDDVLIQPKYSLKSILLLTVGLTVFGTILQLVNSYIYLRTTLTIIKKLRLHLFLHLERLRYSFFVRTRVGDITTRLNGDINIVQGTLTDGLLQFCMSVLTLMFITGVLIYLDWKLFLLTLFIFPLLIVSLLYFRPKITKKTKHIRENQSDIQGHMIETFGQIRLIKLLRAEEDRKNKLGVKIDQLNQNSLQYAIIESMAGGIPRIITTGMSSIILFLGGMMVIDGRMTLGSLLAFTAYLSRFFSPVQTLAGLYIRFQNMFVSLHRLMEYLQLPLEDDEAHATFPTKIDGGPLFQCRAVGKRYGENSRLFKDVDLTLKGSHSYALVGPSGSGKSTFIDLLVRLKRSSEGELLFRRRPIEDISVDELRKQVFIVAQEVEILHDTVMENLLLGISQEERRQITKEEIVLVCQQIGLHSEIQQLSDQYDTVIGERGKMLSGGQKQRLSIARGLLRKPEVLILDEATSGLDYELERELFKRLHTWQRTEEGRMLLVISHRLDSIDWVDRWLLVQQGTISEVDTYVQMRTEANQWNEGGEANRYGYCETSKTS</sequence>
<dbReference type="PROSITE" id="PS50929">
    <property type="entry name" value="ABC_TM1F"/>
    <property type="match status" value="1"/>
</dbReference>
<comment type="subcellular location">
    <subcellularLocation>
        <location evidence="1">Cell membrane</location>
        <topology evidence="1">Multi-pass membrane protein</topology>
    </subcellularLocation>
</comment>
<feature type="domain" description="ABC transporter" evidence="8">
    <location>
        <begin position="339"/>
        <end position="581"/>
    </location>
</feature>
<dbReference type="EMBL" id="JBHSNO010000001">
    <property type="protein sequence ID" value="MFC5587816.1"/>
    <property type="molecule type" value="Genomic_DNA"/>
</dbReference>
<dbReference type="InterPro" id="IPR003439">
    <property type="entry name" value="ABC_transporter-like_ATP-bd"/>
</dbReference>
<feature type="transmembrane region" description="Helical" evidence="7">
    <location>
        <begin position="251"/>
        <end position="269"/>
    </location>
</feature>
<dbReference type="InterPro" id="IPR017871">
    <property type="entry name" value="ABC_transporter-like_CS"/>
</dbReference>
<dbReference type="Pfam" id="PF00664">
    <property type="entry name" value="ABC_membrane"/>
    <property type="match status" value="1"/>
</dbReference>
<dbReference type="Proteomes" id="UP001596109">
    <property type="component" value="Unassembled WGS sequence"/>
</dbReference>
<evidence type="ECO:0000256" key="1">
    <source>
        <dbReference type="ARBA" id="ARBA00004651"/>
    </source>
</evidence>
<dbReference type="Pfam" id="PF00005">
    <property type="entry name" value="ABC_tran"/>
    <property type="match status" value="1"/>
</dbReference>
<protein>
    <submittedName>
        <fullName evidence="10">ABC transporter ATP-binding protein</fullName>
    </submittedName>
</protein>
<evidence type="ECO:0000256" key="6">
    <source>
        <dbReference type="ARBA" id="ARBA00023136"/>
    </source>
</evidence>
<feature type="domain" description="ABC transmembrane type-1" evidence="9">
    <location>
        <begin position="23"/>
        <end position="304"/>
    </location>
</feature>
<evidence type="ECO:0000259" key="9">
    <source>
        <dbReference type="PROSITE" id="PS50929"/>
    </source>
</evidence>
<dbReference type="PANTHER" id="PTHR43394">
    <property type="entry name" value="ATP-DEPENDENT PERMEASE MDL1, MITOCHONDRIAL"/>
    <property type="match status" value="1"/>
</dbReference>
<keyword evidence="5 7" id="KW-1133">Transmembrane helix</keyword>
<evidence type="ECO:0000256" key="5">
    <source>
        <dbReference type="ARBA" id="ARBA00022989"/>
    </source>
</evidence>
<organism evidence="10 11">
    <name type="scientific">Sporosarcina soli</name>
    <dbReference type="NCBI Taxonomy" id="334736"/>
    <lineage>
        <taxon>Bacteria</taxon>
        <taxon>Bacillati</taxon>
        <taxon>Bacillota</taxon>
        <taxon>Bacilli</taxon>
        <taxon>Bacillales</taxon>
        <taxon>Caryophanaceae</taxon>
        <taxon>Sporosarcina</taxon>
    </lineage>
</organism>
<evidence type="ECO:0000259" key="8">
    <source>
        <dbReference type="PROSITE" id="PS50893"/>
    </source>
</evidence>
<dbReference type="PROSITE" id="PS00211">
    <property type="entry name" value="ABC_TRANSPORTER_1"/>
    <property type="match status" value="1"/>
</dbReference>
<dbReference type="SMART" id="SM00382">
    <property type="entry name" value="AAA"/>
    <property type="match status" value="1"/>
</dbReference>
<feature type="transmembrane region" description="Helical" evidence="7">
    <location>
        <begin position="20"/>
        <end position="41"/>
    </location>
</feature>
<keyword evidence="6 7" id="KW-0472">Membrane</keyword>
<accession>A0ABW0TEG9</accession>
<dbReference type="SUPFAM" id="SSF90123">
    <property type="entry name" value="ABC transporter transmembrane region"/>
    <property type="match status" value="1"/>
</dbReference>
<feature type="transmembrane region" description="Helical" evidence="7">
    <location>
        <begin position="61"/>
        <end position="84"/>
    </location>
</feature>
<dbReference type="InterPro" id="IPR027417">
    <property type="entry name" value="P-loop_NTPase"/>
</dbReference>